<dbReference type="OrthoDB" id="3067792at2759"/>
<name>A0A5C3MTD8_9AGAM</name>
<sequence length="286" mass="32639">MLSGRHEPAASLLSGWGRSMFQYAKAKGRAYAPFPDGTKGFLYWHLPPAAPVFTGEIRFRITASSDPTTFSRGEDLRLPNQKIWKIPLSQIIHRKTRRKYEVFQRALLEEGLVTQKTVDIGPAIVKGLKNAKGHTIWRFGQSFEVIPQKAVTKFMVPTSSSIERMKLRHLFHPERMKVAPFTGRILVQFERSTLPEHAGTRSVVLRIVQILQYAKSKNQDIGVAVPEPKEGDLVMKLRRGSEGQEEWIPWSVDVDKKYPVETAKALRVLFESEEHIKQTEKADENH</sequence>
<protein>
    <submittedName>
        <fullName evidence="1">Uncharacterized protein</fullName>
    </submittedName>
</protein>
<evidence type="ECO:0000313" key="1">
    <source>
        <dbReference type="EMBL" id="TFK48075.1"/>
    </source>
</evidence>
<dbReference type="Proteomes" id="UP000305948">
    <property type="component" value="Unassembled WGS sequence"/>
</dbReference>
<organism evidence="1 2">
    <name type="scientific">Heliocybe sulcata</name>
    <dbReference type="NCBI Taxonomy" id="5364"/>
    <lineage>
        <taxon>Eukaryota</taxon>
        <taxon>Fungi</taxon>
        <taxon>Dikarya</taxon>
        <taxon>Basidiomycota</taxon>
        <taxon>Agaricomycotina</taxon>
        <taxon>Agaricomycetes</taxon>
        <taxon>Gloeophyllales</taxon>
        <taxon>Gloeophyllaceae</taxon>
        <taxon>Heliocybe</taxon>
    </lineage>
</organism>
<accession>A0A5C3MTD8</accession>
<dbReference type="EMBL" id="ML213521">
    <property type="protein sequence ID" value="TFK48075.1"/>
    <property type="molecule type" value="Genomic_DNA"/>
</dbReference>
<evidence type="ECO:0000313" key="2">
    <source>
        <dbReference type="Proteomes" id="UP000305948"/>
    </source>
</evidence>
<reference evidence="1 2" key="1">
    <citation type="journal article" date="2019" name="Nat. Ecol. Evol.">
        <title>Megaphylogeny resolves global patterns of mushroom evolution.</title>
        <authorList>
            <person name="Varga T."/>
            <person name="Krizsan K."/>
            <person name="Foldi C."/>
            <person name="Dima B."/>
            <person name="Sanchez-Garcia M."/>
            <person name="Sanchez-Ramirez S."/>
            <person name="Szollosi G.J."/>
            <person name="Szarkandi J.G."/>
            <person name="Papp V."/>
            <person name="Albert L."/>
            <person name="Andreopoulos W."/>
            <person name="Angelini C."/>
            <person name="Antonin V."/>
            <person name="Barry K.W."/>
            <person name="Bougher N.L."/>
            <person name="Buchanan P."/>
            <person name="Buyck B."/>
            <person name="Bense V."/>
            <person name="Catcheside P."/>
            <person name="Chovatia M."/>
            <person name="Cooper J."/>
            <person name="Damon W."/>
            <person name="Desjardin D."/>
            <person name="Finy P."/>
            <person name="Geml J."/>
            <person name="Haridas S."/>
            <person name="Hughes K."/>
            <person name="Justo A."/>
            <person name="Karasinski D."/>
            <person name="Kautmanova I."/>
            <person name="Kiss B."/>
            <person name="Kocsube S."/>
            <person name="Kotiranta H."/>
            <person name="LaButti K.M."/>
            <person name="Lechner B.E."/>
            <person name="Liimatainen K."/>
            <person name="Lipzen A."/>
            <person name="Lukacs Z."/>
            <person name="Mihaltcheva S."/>
            <person name="Morgado L.N."/>
            <person name="Niskanen T."/>
            <person name="Noordeloos M.E."/>
            <person name="Ohm R.A."/>
            <person name="Ortiz-Santana B."/>
            <person name="Ovrebo C."/>
            <person name="Racz N."/>
            <person name="Riley R."/>
            <person name="Savchenko A."/>
            <person name="Shiryaev A."/>
            <person name="Soop K."/>
            <person name="Spirin V."/>
            <person name="Szebenyi C."/>
            <person name="Tomsovsky M."/>
            <person name="Tulloss R.E."/>
            <person name="Uehling J."/>
            <person name="Grigoriev I.V."/>
            <person name="Vagvolgyi C."/>
            <person name="Papp T."/>
            <person name="Martin F.M."/>
            <person name="Miettinen O."/>
            <person name="Hibbett D.S."/>
            <person name="Nagy L.G."/>
        </authorList>
    </citation>
    <scope>NUCLEOTIDE SEQUENCE [LARGE SCALE GENOMIC DNA]</scope>
    <source>
        <strain evidence="1 2">OMC1185</strain>
    </source>
</reference>
<proteinExistence type="predicted"/>
<gene>
    <name evidence="1" type="ORF">OE88DRAFT_601140</name>
</gene>
<dbReference type="AlphaFoldDB" id="A0A5C3MTD8"/>
<keyword evidence="2" id="KW-1185">Reference proteome</keyword>